<keyword evidence="3" id="KW-1185">Reference proteome</keyword>
<dbReference type="Proteomes" id="UP001596417">
    <property type="component" value="Unassembled WGS sequence"/>
</dbReference>
<dbReference type="SUPFAM" id="SSF55298">
    <property type="entry name" value="YjgF-like"/>
    <property type="match status" value="1"/>
</dbReference>
<dbReference type="EMBL" id="JBHTAX010000005">
    <property type="protein sequence ID" value="MFC7192731.1"/>
    <property type="molecule type" value="Genomic_DNA"/>
</dbReference>
<protein>
    <submittedName>
        <fullName evidence="2">RidA family protein</fullName>
        <ecNumber evidence="2">3.5.-.-</ecNumber>
    </submittedName>
</protein>
<dbReference type="RefSeq" id="WP_248910755.1">
    <property type="nucleotide sequence ID" value="NZ_CP109981.1"/>
</dbReference>
<evidence type="ECO:0000313" key="2">
    <source>
        <dbReference type="EMBL" id="MFC7192731.1"/>
    </source>
</evidence>
<evidence type="ECO:0000313" key="3">
    <source>
        <dbReference type="Proteomes" id="UP001596417"/>
    </source>
</evidence>
<dbReference type="PANTHER" id="PTHR11803">
    <property type="entry name" value="2-IMINOBUTANOATE/2-IMINOPROPANOATE DEAMINASE RIDA"/>
    <property type="match status" value="1"/>
</dbReference>
<sequence length="127" mass="14469">MDQQHTNPWEWQSEFGYSQAIEISDSDRVLYCAGQTSMDAEGNPVHPDDMRAQTVKVLENMETVLTDAGFDFEDVVQIDCYTTDVDRLFENWDLIAECFEKPSCTLLGVDRLAFPELLVEIKPTAVK</sequence>
<dbReference type="GO" id="GO:0016787">
    <property type="term" value="F:hydrolase activity"/>
    <property type="evidence" value="ECO:0007669"/>
    <property type="project" value="UniProtKB-KW"/>
</dbReference>
<name>A0ABD5YWZ2_9EURY</name>
<dbReference type="Pfam" id="PF01042">
    <property type="entry name" value="Ribonuc_L-PSP"/>
    <property type="match status" value="1"/>
</dbReference>
<dbReference type="PANTHER" id="PTHR11803:SF58">
    <property type="entry name" value="PROTEIN HMF1-RELATED"/>
    <property type="match status" value="1"/>
</dbReference>
<comment type="caution">
    <text evidence="2">The sequence shown here is derived from an EMBL/GenBank/DDBJ whole genome shotgun (WGS) entry which is preliminary data.</text>
</comment>
<dbReference type="AlphaFoldDB" id="A0ABD5YWZ2"/>
<dbReference type="InterPro" id="IPR006175">
    <property type="entry name" value="YjgF/YER057c/UK114"/>
</dbReference>
<dbReference type="CDD" id="cd00448">
    <property type="entry name" value="YjgF_YER057c_UK114_family"/>
    <property type="match status" value="1"/>
</dbReference>
<gene>
    <name evidence="2" type="ORF">ACFQL7_24935</name>
</gene>
<dbReference type="GeneID" id="76202432"/>
<proteinExistence type="inferred from homology"/>
<organism evidence="2 3">
    <name type="scientific">Halocatena marina</name>
    <dbReference type="NCBI Taxonomy" id="2934937"/>
    <lineage>
        <taxon>Archaea</taxon>
        <taxon>Methanobacteriati</taxon>
        <taxon>Methanobacteriota</taxon>
        <taxon>Stenosarchaea group</taxon>
        <taxon>Halobacteria</taxon>
        <taxon>Halobacteriales</taxon>
        <taxon>Natronomonadaceae</taxon>
        <taxon>Halocatena</taxon>
    </lineage>
</organism>
<dbReference type="Gene3D" id="3.30.1330.40">
    <property type="entry name" value="RutC-like"/>
    <property type="match status" value="1"/>
</dbReference>
<accession>A0ABD5YWZ2</accession>
<keyword evidence="2" id="KW-0378">Hydrolase</keyword>
<evidence type="ECO:0000256" key="1">
    <source>
        <dbReference type="ARBA" id="ARBA00010552"/>
    </source>
</evidence>
<comment type="similarity">
    <text evidence="1">Belongs to the RutC family.</text>
</comment>
<dbReference type="EC" id="3.5.-.-" evidence="2"/>
<reference evidence="2 3" key="1">
    <citation type="journal article" date="2019" name="Int. J. Syst. Evol. Microbiol.">
        <title>The Global Catalogue of Microorganisms (GCM) 10K type strain sequencing project: providing services to taxonomists for standard genome sequencing and annotation.</title>
        <authorList>
            <consortium name="The Broad Institute Genomics Platform"/>
            <consortium name="The Broad Institute Genome Sequencing Center for Infectious Disease"/>
            <person name="Wu L."/>
            <person name="Ma J."/>
        </authorList>
    </citation>
    <scope>NUCLEOTIDE SEQUENCE [LARGE SCALE GENOMIC DNA]</scope>
    <source>
        <strain evidence="2 3">RDMS1</strain>
    </source>
</reference>
<dbReference type="InterPro" id="IPR035959">
    <property type="entry name" value="RutC-like_sf"/>
</dbReference>